<evidence type="ECO:0000313" key="6">
    <source>
        <dbReference type="Proteomes" id="UP001642487"/>
    </source>
</evidence>
<proteinExistence type="inferred from homology"/>
<dbReference type="PANTHER" id="PTHR11558">
    <property type="entry name" value="SPERMIDINE/SPERMINE SYNTHASE"/>
    <property type="match status" value="1"/>
</dbReference>
<dbReference type="Proteomes" id="UP001642487">
    <property type="component" value="Chromosome 10"/>
</dbReference>
<dbReference type="Pfam" id="PF01564">
    <property type="entry name" value="Spermine_synth"/>
    <property type="match status" value="1"/>
</dbReference>
<keyword evidence="6" id="KW-1185">Reference proteome</keyword>
<accession>A0ABP0XUU6</accession>
<dbReference type="HAMAP" id="MF_00198">
    <property type="entry name" value="Spermidine_synth"/>
    <property type="match status" value="1"/>
</dbReference>
<dbReference type="InterPro" id="IPR029063">
    <property type="entry name" value="SAM-dependent_MTases_sf"/>
</dbReference>
<dbReference type="InterPro" id="IPR030374">
    <property type="entry name" value="PABS"/>
</dbReference>
<dbReference type="Gene3D" id="3.40.50.150">
    <property type="entry name" value="Vaccinia Virus protein VP39"/>
    <property type="match status" value="1"/>
</dbReference>
<gene>
    <name evidence="5" type="ORF">CITCOLO1_LOCUS3615</name>
</gene>
<organism evidence="5 6">
    <name type="scientific">Citrullus colocynthis</name>
    <name type="common">colocynth</name>
    <dbReference type="NCBI Taxonomy" id="252529"/>
    <lineage>
        <taxon>Eukaryota</taxon>
        <taxon>Viridiplantae</taxon>
        <taxon>Streptophyta</taxon>
        <taxon>Embryophyta</taxon>
        <taxon>Tracheophyta</taxon>
        <taxon>Spermatophyta</taxon>
        <taxon>Magnoliopsida</taxon>
        <taxon>eudicotyledons</taxon>
        <taxon>Gunneridae</taxon>
        <taxon>Pentapetalae</taxon>
        <taxon>rosids</taxon>
        <taxon>fabids</taxon>
        <taxon>Cucurbitales</taxon>
        <taxon>Cucurbitaceae</taxon>
        <taxon>Benincaseae</taxon>
        <taxon>Citrullus</taxon>
    </lineage>
</organism>
<dbReference type="PROSITE" id="PS51006">
    <property type="entry name" value="PABS_2"/>
    <property type="match status" value="1"/>
</dbReference>
<feature type="active site" description="Proton acceptor" evidence="3">
    <location>
        <position position="180"/>
    </location>
</feature>
<sequence>MLNSSKMTFQNGASSATRAQLFVPITQTDHNKPIKMVSFSPAQNNAQNNTQNGISFSPVFPEEAHVYKLENVIFKGKSQYQDLLVFQSLTHGKVVILDGSLQLAEKMSGDGGILQEISRHACVEQIDICDLDKMVNDVYDKYFPDVAMEYKDPRVNVYIGDGVAFINSVPPATYDAIIIDAFQGMGAYATELSNEALLKSIAKALKPGGVMSTPADSIWLNNFAMEDTITLCRDIFKGSPVNLLDPENFGVAKGPPKFYNSEIHTAAFCLPAFAKLAMGSKYARESQNHMYANKTKV</sequence>
<comment type="similarity">
    <text evidence="1">Belongs to the spermidine/spermine synthase family.</text>
</comment>
<reference evidence="5 6" key="1">
    <citation type="submission" date="2024-03" db="EMBL/GenBank/DDBJ databases">
        <authorList>
            <person name="Gkanogiannis A."/>
            <person name="Becerra Lopez-Lavalle L."/>
        </authorList>
    </citation>
    <scope>NUCLEOTIDE SEQUENCE [LARGE SCALE GENOMIC DNA]</scope>
</reference>
<name>A0ABP0XUU6_9ROSI</name>
<dbReference type="InterPro" id="IPR035246">
    <property type="entry name" value="Spermidine_synt_N"/>
</dbReference>
<keyword evidence="3" id="KW-0620">Polyamine biosynthesis</keyword>
<dbReference type="EMBL" id="OZ021744">
    <property type="protein sequence ID" value="CAK9311939.1"/>
    <property type="molecule type" value="Genomic_DNA"/>
</dbReference>
<dbReference type="InterPro" id="IPR001045">
    <property type="entry name" value="Spermi_synthase"/>
</dbReference>
<dbReference type="InterPro" id="IPR037163">
    <property type="entry name" value="Spermidine_synt_N_sf"/>
</dbReference>
<dbReference type="Pfam" id="PF17284">
    <property type="entry name" value="Spermine_synt_N"/>
    <property type="match status" value="1"/>
</dbReference>
<keyword evidence="2 3" id="KW-0808">Transferase</keyword>
<dbReference type="CDD" id="cd02440">
    <property type="entry name" value="AdoMet_MTases"/>
    <property type="match status" value="1"/>
</dbReference>
<dbReference type="SUPFAM" id="SSF53335">
    <property type="entry name" value="S-adenosyl-L-methionine-dependent methyltransferases"/>
    <property type="match status" value="1"/>
</dbReference>
<dbReference type="Gene3D" id="2.30.140.10">
    <property type="entry name" value="Spermidine synthase, tetramerisation domain"/>
    <property type="match status" value="1"/>
</dbReference>
<evidence type="ECO:0000256" key="3">
    <source>
        <dbReference type="PROSITE-ProRule" id="PRU00354"/>
    </source>
</evidence>
<feature type="domain" description="PABS" evidence="4">
    <location>
        <begin position="109"/>
        <end position="271"/>
    </location>
</feature>
<dbReference type="PANTHER" id="PTHR11558:SF28">
    <property type="entry name" value="SPERMIDINE SYNTHASE 2-LIKE"/>
    <property type="match status" value="1"/>
</dbReference>
<evidence type="ECO:0000256" key="2">
    <source>
        <dbReference type="ARBA" id="ARBA00022679"/>
    </source>
</evidence>
<evidence type="ECO:0000313" key="5">
    <source>
        <dbReference type="EMBL" id="CAK9311939.1"/>
    </source>
</evidence>
<evidence type="ECO:0000256" key="1">
    <source>
        <dbReference type="ARBA" id="ARBA00007867"/>
    </source>
</evidence>
<evidence type="ECO:0000259" key="4">
    <source>
        <dbReference type="PROSITE" id="PS51006"/>
    </source>
</evidence>
<protein>
    <recommendedName>
        <fullName evidence="4">PABS domain-containing protein</fullName>
    </recommendedName>
</protein>